<name>A0ABS3TGR9_9BACT</name>
<gene>
    <name evidence="2" type="ORF">J4D97_17150</name>
</gene>
<comment type="caution">
    <text evidence="2">The sequence shown here is derived from an EMBL/GenBank/DDBJ whole genome shotgun (WGS) entry which is preliminary data.</text>
</comment>
<proteinExistence type="predicted"/>
<evidence type="ECO:0000313" key="2">
    <source>
        <dbReference type="EMBL" id="MBO3272383.1"/>
    </source>
</evidence>
<dbReference type="Proteomes" id="UP000670527">
    <property type="component" value="Unassembled WGS sequence"/>
</dbReference>
<accession>A0ABS3TGR9</accession>
<dbReference type="EMBL" id="JAGETX010000011">
    <property type="protein sequence ID" value="MBO3272383.1"/>
    <property type="molecule type" value="Genomic_DNA"/>
</dbReference>
<dbReference type="InterPro" id="IPR037923">
    <property type="entry name" value="HTH-like"/>
</dbReference>
<dbReference type="RefSeq" id="WP_208308646.1">
    <property type="nucleotide sequence ID" value="NZ_JAGETX010000011.1"/>
</dbReference>
<protein>
    <submittedName>
        <fullName evidence="2">Uncharacterized protein</fullName>
    </submittedName>
</protein>
<keyword evidence="3" id="KW-1185">Reference proteome</keyword>
<sequence length="181" mass="20618">MNGFKAYQIDTTSGPAPACHRGDYYTLYLLSDQRQLQGTGQEPEPDSTYLLLGAPSGEASSAWLPARQTGYACLFTEAFVQASCLEDGWEPWQLLNHRKKRVFSLQGPQAAYLTSLFEKMLAEQQSTYLFKHELLRSYLHLLLLELMRQPTPKRVFRFYTRLPGPAGVLVAGWLRRLRGRS</sequence>
<evidence type="ECO:0000256" key="1">
    <source>
        <dbReference type="ARBA" id="ARBA00023125"/>
    </source>
</evidence>
<evidence type="ECO:0000313" key="3">
    <source>
        <dbReference type="Proteomes" id="UP000670527"/>
    </source>
</evidence>
<reference evidence="2 3" key="1">
    <citation type="submission" date="2021-03" db="EMBL/GenBank/DDBJ databases">
        <authorList>
            <person name="Kim M.K."/>
        </authorList>
    </citation>
    <scope>NUCLEOTIDE SEQUENCE [LARGE SCALE GENOMIC DNA]</scope>
    <source>
        <strain evidence="2 3">BT507</strain>
    </source>
</reference>
<keyword evidence="1" id="KW-0238">DNA-binding</keyword>
<organism evidence="2 3">
    <name type="scientific">Hymenobacter defluvii</name>
    <dbReference type="NCBI Taxonomy" id="2054411"/>
    <lineage>
        <taxon>Bacteria</taxon>
        <taxon>Pseudomonadati</taxon>
        <taxon>Bacteroidota</taxon>
        <taxon>Cytophagia</taxon>
        <taxon>Cytophagales</taxon>
        <taxon>Hymenobacteraceae</taxon>
        <taxon>Hymenobacter</taxon>
    </lineage>
</organism>
<dbReference type="SUPFAM" id="SSF51215">
    <property type="entry name" value="Regulatory protein AraC"/>
    <property type="match status" value="1"/>
</dbReference>